<feature type="region of interest" description="Disordered" evidence="1">
    <location>
        <begin position="1"/>
        <end position="21"/>
    </location>
</feature>
<keyword evidence="3" id="KW-1185">Reference proteome</keyword>
<gene>
    <name evidence="2" type="ORF">DMY87_13950</name>
</gene>
<proteinExistence type="predicted"/>
<dbReference type="Proteomes" id="UP000247536">
    <property type="component" value="Unassembled WGS sequence"/>
</dbReference>
<evidence type="ECO:0000313" key="3">
    <source>
        <dbReference type="Proteomes" id="UP000247536"/>
    </source>
</evidence>
<evidence type="ECO:0000313" key="2">
    <source>
        <dbReference type="EMBL" id="PYB72258.1"/>
    </source>
</evidence>
<evidence type="ECO:0000256" key="1">
    <source>
        <dbReference type="SAM" id="MobiDB-lite"/>
    </source>
</evidence>
<comment type="caution">
    <text evidence="2">The sequence shown here is derived from an EMBL/GenBank/DDBJ whole genome shotgun (WGS) entry which is preliminary data.</text>
</comment>
<feature type="compositionally biased region" description="Polar residues" evidence="1">
    <location>
        <begin position="1"/>
        <end position="13"/>
    </location>
</feature>
<sequence length="142" mass="15788">MRCEAVTSTNRPTTLDCHRPHDALLRTRSAPTDQSPTDDPAVAIGLALAHVRTQDGLTGIVPPRVMAHLLVHIERGDPACQVVMDWLAKRSRNTAMQIQRRRVRERARPEPGHLRKRALRARDLGLSDLAIIAETAEGNINE</sequence>
<organism evidence="2 3">
    <name type="scientific">Rhizobium wuzhouense</name>
    <dbReference type="NCBI Taxonomy" id="1986026"/>
    <lineage>
        <taxon>Bacteria</taxon>
        <taxon>Pseudomonadati</taxon>
        <taxon>Pseudomonadota</taxon>
        <taxon>Alphaproteobacteria</taxon>
        <taxon>Hyphomicrobiales</taxon>
        <taxon>Rhizobiaceae</taxon>
        <taxon>Rhizobium/Agrobacterium group</taxon>
        <taxon>Rhizobium</taxon>
    </lineage>
</organism>
<protein>
    <submittedName>
        <fullName evidence="2">Uncharacterized protein</fullName>
    </submittedName>
</protein>
<name>A0ABX5NP12_9HYPH</name>
<reference evidence="2 3" key="1">
    <citation type="submission" date="2018-06" db="EMBL/GenBank/DDBJ databases">
        <title>Rhizobium wuzhouense sp. nov., isolated from roots of Oryza officinalis.</title>
        <authorList>
            <person name="Yuan T."/>
        </authorList>
    </citation>
    <scope>NUCLEOTIDE SEQUENCE [LARGE SCALE GENOMIC DNA]</scope>
    <source>
        <strain evidence="2 3">W44</strain>
    </source>
</reference>
<dbReference type="EMBL" id="QJRY01000005">
    <property type="protein sequence ID" value="PYB72258.1"/>
    <property type="molecule type" value="Genomic_DNA"/>
</dbReference>
<accession>A0ABX5NP12</accession>